<comment type="caution">
    <text evidence="2">The sequence shown here is derived from an EMBL/GenBank/DDBJ whole genome shotgun (WGS) entry which is preliminary data.</text>
</comment>
<evidence type="ECO:0000313" key="3">
    <source>
        <dbReference type="Proteomes" id="UP000006000"/>
    </source>
</evidence>
<dbReference type="Gene3D" id="2.60.40.10">
    <property type="entry name" value="Immunoglobulins"/>
    <property type="match status" value="1"/>
</dbReference>
<dbReference type="eggNOG" id="COG4733">
    <property type="taxonomic scope" value="Bacteria"/>
</dbReference>
<feature type="compositionally biased region" description="Polar residues" evidence="1">
    <location>
        <begin position="664"/>
        <end position="680"/>
    </location>
</feature>
<dbReference type="STRING" id="411463.EUBVEN_02455"/>
<dbReference type="PANTHER" id="PTHR45661:SF3">
    <property type="entry name" value="IG-LIKE DOMAIN-CONTAINING PROTEIN"/>
    <property type="match status" value="1"/>
</dbReference>
<protein>
    <recommendedName>
        <fullName evidence="4">Fibronectin type III domain protein</fullName>
    </recommendedName>
</protein>
<proteinExistence type="predicted"/>
<dbReference type="SUPFAM" id="SSF52058">
    <property type="entry name" value="L domain-like"/>
    <property type="match status" value="1"/>
</dbReference>
<dbReference type="AlphaFoldDB" id="A5Z9Q9"/>
<dbReference type="Proteomes" id="UP000006000">
    <property type="component" value="Unassembled WGS sequence"/>
</dbReference>
<dbReference type="OrthoDB" id="1816075at2"/>
<reference evidence="2 3" key="2">
    <citation type="submission" date="2007-04" db="EMBL/GenBank/DDBJ databases">
        <title>Draft genome sequence of Eubacterium ventriosum (ATCC 27560).</title>
        <authorList>
            <person name="Sudarsanam P."/>
            <person name="Ley R."/>
            <person name="Guruge J."/>
            <person name="Turnbaugh P.J."/>
            <person name="Mahowald M."/>
            <person name="Liep D."/>
            <person name="Gordon J."/>
        </authorList>
    </citation>
    <scope>NUCLEOTIDE SEQUENCE [LARGE SCALE GENOMIC DNA]</scope>
    <source>
        <strain evidence="2 3">ATCC 27560</strain>
    </source>
</reference>
<dbReference type="SUPFAM" id="SSF49785">
    <property type="entry name" value="Galactose-binding domain-like"/>
    <property type="match status" value="1"/>
</dbReference>
<dbReference type="PANTHER" id="PTHR45661">
    <property type="entry name" value="SURFACE ANTIGEN"/>
    <property type="match status" value="1"/>
</dbReference>
<reference evidence="2 3" key="1">
    <citation type="submission" date="2007-03" db="EMBL/GenBank/DDBJ databases">
        <authorList>
            <person name="Fulton L."/>
            <person name="Clifton S."/>
            <person name="Fulton B."/>
            <person name="Xu J."/>
            <person name="Minx P."/>
            <person name="Pepin K.H."/>
            <person name="Johnson M."/>
            <person name="Thiruvilangam P."/>
            <person name="Bhonagiri V."/>
            <person name="Nash W.E."/>
            <person name="Mardis E.R."/>
            <person name="Wilson R.K."/>
        </authorList>
    </citation>
    <scope>NUCLEOTIDE SEQUENCE [LARGE SCALE GENOMIC DNA]</scope>
    <source>
        <strain evidence="2 3">ATCC 27560</strain>
    </source>
</reference>
<dbReference type="InterPro" id="IPR026906">
    <property type="entry name" value="LRR_5"/>
</dbReference>
<dbReference type="EMBL" id="AAVL02000037">
    <property type="protein sequence ID" value="EDM50503.1"/>
    <property type="molecule type" value="Genomic_DNA"/>
</dbReference>
<dbReference type="Pfam" id="PF13306">
    <property type="entry name" value="LRR_5"/>
    <property type="match status" value="2"/>
</dbReference>
<dbReference type="InterPro" id="IPR008979">
    <property type="entry name" value="Galactose-bd-like_sf"/>
</dbReference>
<evidence type="ECO:0008006" key="4">
    <source>
        <dbReference type="Google" id="ProtNLM"/>
    </source>
</evidence>
<feature type="compositionally biased region" description="Polar residues" evidence="1">
    <location>
        <begin position="592"/>
        <end position="611"/>
    </location>
</feature>
<feature type="region of interest" description="Disordered" evidence="1">
    <location>
        <begin position="575"/>
        <end position="684"/>
    </location>
</feature>
<dbReference type="eggNOG" id="COG4886">
    <property type="taxonomic scope" value="Bacteria"/>
</dbReference>
<evidence type="ECO:0000313" key="2">
    <source>
        <dbReference type="EMBL" id="EDM50503.1"/>
    </source>
</evidence>
<feature type="compositionally biased region" description="Basic and acidic residues" evidence="1">
    <location>
        <begin position="575"/>
        <end position="590"/>
    </location>
</feature>
<name>A5Z9Q9_9FIRM</name>
<accession>A5Z9Q9</accession>
<dbReference type="InterPro" id="IPR013783">
    <property type="entry name" value="Ig-like_fold"/>
</dbReference>
<organism evidence="2 3">
    <name type="scientific">Eubacterium ventriosum ATCC 27560</name>
    <dbReference type="NCBI Taxonomy" id="411463"/>
    <lineage>
        <taxon>Bacteria</taxon>
        <taxon>Bacillati</taxon>
        <taxon>Bacillota</taxon>
        <taxon>Clostridia</taxon>
        <taxon>Eubacteriales</taxon>
        <taxon>Eubacteriaceae</taxon>
        <taxon>Eubacterium</taxon>
    </lineage>
</organism>
<dbReference type="Gene3D" id="3.80.10.10">
    <property type="entry name" value="Ribonuclease Inhibitor"/>
    <property type="match status" value="1"/>
</dbReference>
<dbReference type="HOGENOM" id="CLU_351493_0_0_9"/>
<dbReference type="InterPro" id="IPR032675">
    <property type="entry name" value="LRR_dom_sf"/>
</dbReference>
<evidence type="ECO:0000256" key="1">
    <source>
        <dbReference type="SAM" id="MobiDB-lite"/>
    </source>
</evidence>
<feature type="compositionally biased region" description="Polar residues" evidence="1">
    <location>
        <begin position="618"/>
        <end position="634"/>
    </location>
</feature>
<dbReference type="InterPro" id="IPR053139">
    <property type="entry name" value="Surface_bspA-like"/>
</dbReference>
<dbReference type="Gene3D" id="2.60.120.260">
    <property type="entry name" value="Galactose-binding domain-like"/>
    <property type="match status" value="1"/>
</dbReference>
<sequence>MNTKIKRIIAYILTITLLVTMTGINNYVKADENIDQGKCGLKASYVIDNDGILTISGSGKVTNKNWSSFKEQIKKVVIEEGVTELPYGAFSNHKNLTDVIMADSVRKIGSCTFDGCISLLKITLSKSLKEIPLKTFNNCATLKEIQIPDSVTKISDYGFYNCVQLKDITMSSNIEEVGNEVFDNTVFYNDSDNWTDGVLYCGNVVAASDENISGEIVIKEGTRVISEHAFEERKISGVSFPESMIRIGNCSFYECNSLKSVITKPGLKYIGVNTFYHNDLLKNVQLPDTVIEIGAGAFQVCIRLVSIKMPENLAKLGEKAFYGCASLESFEVPKSVSIIGENCFEGCEQLSEFTSHSTAYPGNYKNALAELKLSETIEKIRAIEGSAYEEYAKSKGITFEKVDDWQTIESENEYGKITVTKNHKQYSKNIIDNGKTYLDYANISNNSSVIAKIESEYYNQNEVQNILNGDLIKYFQTKYLYKDCCITIDLGKSISFDKIKLWICNTGLEYEVNISNDNIYFQRVMYVTNPCFNARTDELTLRENVSARYVQINRLYDSGGSDYLYEVGVYGVEGQVEKTDEPETTTKESEQEVTTIDEQQESTGENIYETTTYERESVTTSEKQGCESESVTTTDAKDNEESATTTGKQDHESVSTTKKKNSESELVSTTNSQNNRATSKAKNERLAVPKIKSIKEKDYHTVLLEWSRSKDGCSYEIYRSENRKGRYKRIATTSKLQCADKNIKAGKKYFYKIKAIEADETITSSVKKIKIKGTPSKPSLKLKADSRVLKIKWGIISDNSKGVEVYVKSNGGGYKKYTKIYATTNLKKSKSKKGATGIESPKSGMKKGCTYQFKIRTYAIVNRKKVYSKWSKVKKIKIK</sequence>
<dbReference type="RefSeq" id="WP_005363966.1">
    <property type="nucleotide sequence ID" value="NZ_DS264286.1"/>
</dbReference>
<gene>
    <name evidence="2" type="ORF">EUBVEN_02455</name>
</gene>